<evidence type="ECO:0000256" key="2">
    <source>
        <dbReference type="ARBA" id="ARBA00004271"/>
    </source>
</evidence>
<dbReference type="InterPro" id="IPR001117">
    <property type="entry name" value="Cu-oxidase_2nd"/>
</dbReference>
<keyword evidence="6" id="KW-0677">Repeat</keyword>
<evidence type="ECO:0000259" key="10">
    <source>
        <dbReference type="Pfam" id="PF00394"/>
    </source>
</evidence>
<proteinExistence type="predicted"/>
<comment type="caution">
    <text evidence="11">The sequence shown here is derived from an EMBL/GenBank/DDBJ whole genome shotgun (WGS) entry which is preliminary data.</text>
</comment>
<dbReference type="EMBL" id="JABFAF010000010">
    <property type="protein sequence ID" value="MBA0868612.1"/>
    <property type="molecule type" value="Genomic_DNA"/>
</dbReference>
<dbReference type="SUPFAM" id="SSF49503">
    <property type="entry name" value="Cupredoxins"/>
    <property type="match status" value="1"/>
</dbReference>
<dbReference type="EC" id="1.10.3.2" evidence="3"/>
<keyword evidence="7" id="KW-0560">Oxidoreductase</keyword>
<comment type="catalytic activity">
    <reaction evidence="1">
        <text>4 hydroquinone + O2 = 4 benzosemiquinone + 2 H2O</text>
        <dbReference type="Rhea" id="RHEA:11276"/>
        <dbReference type="ChEBI" id="CHEBI:15377"/>
        <dbReference type="ChEBI" id="CHEBI:15379"/>
        <dbReference type="ChEBI" id="CHEBI:17594"/>
        <dbReference type="ChEBI" id="CHEBI:17977"/>
        <dbReference type="EC" id="1.10.3.2"/>
    </reaction>
</comment>
<evidence type="ECO:0000313" key="11">
    <source>
        <dbReference type="EMBL" id="MBA0868612.1"/>
    </source>
</evidence>
<feature type="domain" description="Plastocyanin-like" evidence="10">
    <location>
        <begin position="62"/>
        <end position="197"/>
    </location>
</feature>
<sequence length="198" mass="21929">MAQDAPHGGLSIRWGSFSPLELARFKELLEKPVRLKPATVYGALVIRPREGKSYLFPKPKHETPILLGEWWDTNPIDVVREATRTGATPNISDAYTINAQPETKIVPIDSGETNLLRVVNAALNQPLFFKVANHKLTVVGADASYTKPFITSVLMLSPSQTTDVLIRGDQPPSRYYMAARAYQSTQNAPFDNMTTTAM</sequence>
<evidence type="ECO:0000256" key="7">
    <source>
        <dbReference type="ARBA" id="ARBA00023002"/>
    </source>
</evidence>
<dbReference type="GO" id="GO:0052716">
    <property type="term" value="F:hydroquinone:oxygen oxidoreductase activity"/>
    <property type="evidence" value="ECO:0007669"/>
    <property type="project" value="UniProtKB-EC"/>
</dbReference>
<dbReference type="GO" id="GO:0046274">
    <property type="term" value="P:lignin catabolic process"/>
    <property type="evidence" value="ECO:0007669"/>
    <property type="project" value="UniProtKB-KW"/>
</dbReference>
<dbReference type="OrthoDB" id="1734758at2759"/>
<dbReference type="AlphaFoldDB" id="A0A7J9MC08"/>
<accession>A0A7J9MC08</accession>
<dbReference type="InterPro" id="IPR008972">
    <property type="entry name" value="Cupredoxin"/>
</dbReference>
<keyword evidence="5" id="KW-0964">Secreted</keyword>
<dbReference type="Pfam" id="PF00394">
    <property type="entry name" value="Cu-oxidase"/>
    <property type="match status" value="1"/>
</dbReference>
<dbReference type="CDD" id="cd13875">
    <property type="entry name" value="CuRO_2_LCC_plant"/>
    <property type="match status" value="1"/>
</dbReference>
<dbReference type="PANTHER" id="PTHR11709">
    <property type="entry name" value="MULTI-COPPER OXIDASE"/>
    <property type="match status" value="1"/>
</dbReference>
<evidence type="ECO:0000256" key="9">
    <source>
        <dbReference type="ARBA" id="ARBA00023185"/>
    </source>
</evidence>
<evidence type="ECO:0000256" key="5">
    <source>
        <dbReference type="ARBA" id="ARBA00022525"/>
    </source>
</evidence>
<dbReference type="Proteomes" id="UP000593576">
    <property type="component" value="Unassembled WGS sequence"/>
</dbReference>
<dbReference type="Gene3D" id="2.60.40.420">
    <property type="entry name" value="Cupredoxins - blue copper proteins"/>
    <property type="match status" value="1"/>
</dbReference>
<gene>
    <name evidence="11" type="ORF">Goshw_016270</name>
</gene>
<evidence type="ECO:0000256" key="3">
    <source>
        <dbReference type="ARBA" id="ARBA00012297"/>
    </source>
</evidence>
<dbReference type="PANTHER" id="PTHR11709:SF431">
    <property type="entry name" value="LACCASE-5"/>
    <property type="match status" value="1"/>
</dbReference>
<evidence type="ECO:0000256" key="6">
    <source>
        <dbReference type="ARBA" id="ARBA00022737"/>
    </source>
</evidence>
<evidence type="ECO:0000313" key="12">
    <source>
        <dbReference type="Proteomes" id="UP000593576"/>
    </source>
</evidence>
<keyword evidence="9" id="KW-0439">Lignin degradation</keyword>
<evidence type="ECO:0000256" key="1">
    <source>
        <dbReference type="ARBA" id="ARBA00000349"/>
    </source>
</evidence>
<keyword evidence="8" id="KW-0186">Copper</keyword>
<dbReference type="InterPro" id="IPR045087">
    <property type="entry name" value="Cu-oxidase_fam"/>
</dbReference>
<dbReference type="InterPro" id="IPR034285">
    <property type="entry name" value="CuRO_2_LCC"/>
</dbReference>
<comment type="subcellular location">
    <subcellularLocation>
        <location evidence="2">Secreted</location>
        <location evidence="2">Extracellular space</location>
        <location evidence="2">Apoplast</location>
    </subcellularLocation>
</comment>
<dbReference type="GO" id="GO:0048046">
    <property type="term" value="C:apoplast"/>
    <property type="evidence" value="ECO:0007669"/>
    <property type="project" value="UniProtKB-SubCell"/>
</dbReference>
<evidence type="ECO:0000256" key="8">
    <source>
        <dbReference type="ARBA" id="ARBA00023008"/>
    </source>
</evidence>
<name>A0A7J9MC08_GOSSC</name>
<keyword evidence="4" id="KW-0052">Apoplast</keyword>
<organism evidence="11 12">
    <name type="scientific">Gossypium schwendimanii</name>
    <name type="common">Cotton</name>
    <dbReference type="NCBI Taxonomy" id="34291"/>
    <lineage>
        <taxon>Eukaryota</taxon>
        <taxon>Viridiplantae</taxon>
        <taxon>Streptophyta</taxon>
        <taxon>Embryophyta</taxon>
        <taxon>Tracheophyta</taxon>
        <taxon>Spermatophyta</taxon>
        <taxon>Magnoliopsida</taxon>
        <taxon>eudicotyledons</taxon>
        <taxon>Gunneridae</taxon>
        <taxon>Pentapetalae</taxon>
        <taxon>rosids</taxon>
        <taxon>malvids</taxon>
        <taxon>Malvales</taxon>
        <taxon>Malvaceae</taxon>
        <taxon>Malvoideae</taxon>
        <taxon>Gossypium</taxon>
    </lineage>
</organism>
<keyword evidence="12" id="KW-1185">Reference proteome</keyword>
<evidence type="ECO:0000256" key="4">
    <source>
        <dbReference type="ARBA" id="ARBA00022523"/>
    </source>
</evidence>
<reference evidence="11 12" key="1">
    <citation type="journal article" date="2019" name="Genome Biol. Evol.">
        <title>Insights into the evolution of the New World diploid cottons (Gossypium, subgenus Houzingenia) based on genome sequencing.</title>
        <authorList>
            <person name="Grover C.E."/>
            <person name="Arick M.A. 2nd"/>
            <person name="Thrash A."/>
            <person name="Conover J.L."/>
            <person name="Sanders W.S."/>
            <person name="Peterson D.G."/>
            <person name="Frelichowski J.E."/>
            <person name="Scheffler J.A."/>
            <person name="Scheffler B.E."/>
            <person name="Wendel J.F."/>
        </authorList>
    </citation>
    <scope>NUCLEOTIDE SEQUENCE [LARGE SCALE GENOMIC DNA]</scope>
    <source>
        <strain evidence="11">1</strain>
        <tissue evidence="11">Leaf</tissue>
    </source>
</reference>
<protein>
    <recommendedName>
        <fullName evidence="3">laccase</fullName>
        <ecNumber evidence="3">1.10.3.2</ecNumber>
    </recommendedName>
</protein>